<feature type="transmembrane region" description="Helical" evidence="7">
    <location>
        <begin position="572"/>
        <end position="596"/>
    </location>
</feature>
<dbReference type="InterPro" id="IPR036249">
    <property type="entry name" value="Thioredoxin-like_sf"/>
</dbReference>
<dbReference type="AlphaFoldDB" id="A0A518E104"/>
<dbReference type="Gene3D" id="3.40.30.10">
    <property type="entry name" value="Glutaredoxin"/>
    <property type="match status" value="1"/>
</dbReference>
<evidence type="ECO:0000256" key="4">
    <source>
        <dbReference type="ARBA" id="ARBA00022748"/>
    </source>
</evidence>
<evidence type="ECO:0000256" key="3">
    <source>
        <dbReference type="ARBA" id="ARBA00022692"/>
    </source>
</evidence>
<comment type="subcellular location">
    <subcellularLocation>
        <location evidence="1">Cell membrane</location>
        <topology evidence="1">Multi-pass membrane protein</topology>
    </subcellularLocation>
</comment>
<keyword evidence="5 7" id="KW-1133">Transmembrane helix</keyword>
<evidence type="ECO:0000313" key="9">
    <source>
        <dbReference type="EMBL" id="QDU97779.1"/>
    </source>
</evidence>
<feature type="transmembrane region" description="Helical" evidence="7">
    <location>
        <begin position="408"/>
        <end position="434"/>
    </location>
</feature>
<keyword evidence="4" id="KW-0201">Cytochrome c-type biogenesis</keyword>
<evidence type="ECO:0000259" key="8">
    <source>
        <dbReference type="PROSITE" id="PS51352"/>
    </source>
</evidence>
<feature type="transmembrane region" description="Helical" evidence="7">
    <location>
        <begin position="542"/>
        <end position="566"/>
    </location>
</feature>
<evidence type="ECO:0000256" key="6">
    <source>
        <dbReference type="ARBA" id="ARBA00023136"/>
    </source>
</evidence>
<protein>
    <submittedName>
        <fullName evidence="9">Thiol:disulfide interchange protein DsbD</fullName>
        <ecNumber evidence="9">1.8.1.8</ecNumber>
    </submittedName>
</protein>
<dbReference type="Proteomes" id="UP000317648">
    <property type="component" value="Chromosome"/>
</dbReference>
<dbReference type="GO" id="GO:0005886">
    <property type="term" value="C:plasma membrane"/>
    <property type="evidence" value="ECO:0007669"/>
    <property type="project" value="UniProtKB-SubCell"/>
</dbReference>
<dbReference type="Pfam" id="PF02683">
    <property type="entry name" value="DsbD_TM"/>
    <property type="match status" value="1"/>
</dbReference>
<dbReference type="InterPro" id="IPR003834">
    <property type="entry name" value="Cyt_c_assmbl_TM_dom"/>
</dbReference>
<dbReference type="EMBL" id="CP036433">
    <property type="protein sequence ID" value="QDU97779.1"/>
    <property type="molecule type" value="Genomic_DNA"/>
</dbReference>
<dbReference type="GO" id="GO:0045454">
    <property type="term" value="P:cell redox homeostasis"/>
    <property type="evidence" value="ECO:0007669"/>
    <property type="project" value="TreeGrafter"/>
</dbReference>
<gene>
    <name evidence="9" type="primary">dsbD</name>
    <name evidence="9" type="ORF">Pla8534_56350</name>
</gene>
<dbReference type="KEGG" id="lcre:Pla8534_56350"/>
<dbReference type="PANTHER" id="PTHR32234">
    <property type="entry name" value="THIOL:DISULFIDE INTERCHANGE PROTEIN DSBD"/>
    <property type="match status" value="1"/>
</dbReference>
<reference evidence="9 10" key="1">
    <citation type="submission" date="2019-02" db="EMBL/GenBank/DDBJ databases">
        <title>Deep-cultivation of Planctomycetes and their phenomic and genomic characterization uncovers novel biology.</title>
        <authorList>
            <person name="Wiegand S."/>
            <person name="Jogler M."/>
            <person name="Boedeker C."/>
            <person name="Pinto D."/>
            <person name="Vollmers J."/>
            <person name="Rivas-Marin E."/>
            <person name="Kohn T."/>
            <person name="Peeters S.H."/>
            <person name="Heuer A."/>
            <person name="Rast P."/>
            <person name="Oberbeckmann S."/>
            <person name="Bunk B."/>
            <person name="Jeske O."/>
            <person name="Meyerdierks A."/>
            <person name="Storesund J.E."/>
            <person name="Kallscheuer N."/>
            <person name="Luecker S."/>
            <person name="Lage O.M."/>
            <person name="Pohl T."/>
            <person name="Merkel B.J."/>
            <person name="Hornburger P."/>
            <person name="Mueller R.-W."/>
            <person name="Bruemmer F."/>
            <person name="Labrenz M."/>
            <person name="Spormann A.M."/>
            <person name="Op den Camp H."/>
            <person name="Overmann J."/>
            <person name="Amann R."/>
            <person name="Jetten M.S.M."/>
            <person name="Mascher T."/>
            <person name="Medema M.H."/>
            <person name="Devos D.P."/>
            <person name="Kaster A.-K."/>
            <person name="Ovreas L."/>
            <person name="Rohde M."/>
            <person name="Galperin M.Y."/>
            <person name="Jogler C."/>
        </authorList>
    </citation>
    <scope>NUCLEOTIDE SEQUENCE [LARGE SCALE GENOMIC DNA]</scope>
    <source>
        <strain evidence="9 10">Pla85_3_4</strain>
    </source>
</reference>
<evidence type="ECO:0000256" key="1">
    <source>
        <dbReference type="ARBA" id="ARBA00004651"/>
    </source>
</evidence>
<sequence>MPSQKLWRRFLLTVLVLFLLPTAVRPLAGQESTGLQLDFPALGGADKGGHEGSFMGSLGGANALGGAMSSRPPITLSASFQMEEGTRNGKVEVCADISEGWHAYAISQPQIKDGEQGAAPKATEIELRTDPPGLAKILLSGFKPDVAPKVSPPVEPFTVNIEEHHGKVVWIASFELADGVDPKELQLFVDLEGQVCSDPEFQGANAGCQLFPVSTLQAKFHGEYPRETGWVTLKSSHIKWRAIVAPTVVAPGDKVTVVFDAFPREGYHVYDLAKTDPDLVGVNKPTLIVFNESLGPVPNPIVEGQLISHPSKLPNAPEVRYFEKGVRWRYTFTVPSGMKKGERRITGLLGFQTCTENGCDRPDALEFETLITIGDKSNKEPQYFSLSPSSYQLVAEKAESKNITSEKVAFSFMLAFLGGIVLNFMPCVLPVIGLKVMSFVQQAGQKRGQILALNLWYTLGIVTVFWGFAAAAISLRLVYGETLAWGNQFSNPAFTIPLASVVFIFGLSLLGVWEIPLPGFVGNGKTGELAAKEGASGAFFKGVLATLLATPCTGPFFATAIGFAVAAPPVTALIAFTLMGLGMATPYLVLGFFPSLVNALPRPGNWMVTFKQVTGFILMATVVWFFTFLDESYVGSLLWLLLSLSIGCWMIGDMGYSATIRRKAMTWMSAGAMNVAVVLLVFFGAWGWFFPSYELEWQPFSRDKIQAEVASGKAVMVDFTADWCQTCKMNERLVLNTKLIKDAVEERGVVTLKADKTSSISSEAIDSLLQELGNVDKGIPFLAIYPAGGGKPILMKGQIYQQSVLSALEQASAAPATEAVKPTTDETAMNSP</sequence>
<accession>A0A518E104</accession>
<feature type="transmembrane region" description="Helical" evidence="7">
    <location>
        <begin position="498"/>
        <end position="521"/>
    </location>
</feature>
<evidence type="ECO:0000256" key="2">
    <source>
        <dbReference type="ARBA" id="ARBA00022475"/>
    </source>
</evidence>
<feature type="transmembrane region" description="Helical" evidence="7">
    <location>
        <begin position="633"/>
        <end position="652"/>
    </location>
</feature>
<dbReference type="RefSeq" id="WP_145056533.1">
    <property type="nucleotide sequence ID" value="NZ_CP036433.1"/>
</dbReference>
<dbReference type="Pfam" id="PF13899">
    <property type="entry name" value="Thioredoxin_7"/>
    <property type="match status" value="1"/>
</dbReference>
<feature type="transmembrane region" description="Helical" evidence="7">
    <location>
        <begin position="608"/>
        <end position="627"/>
    </location>
</feature>
<dbReference type="PANTHER" id="PTHR32234:SF3">
    <property type="entry name" value="SUPPRESSION OF COPPER SENSITIVITY PROTEIN"/>
    <property type="match status" value="1"/>
</dbReference>
<dbReference type="EC" id="1.8.1.8" evidence="9"/>
<name>A0A518E104_9BACT</name>
<dbReference type="OrthoDB" id="9811036at2"/>
<dbReference type="GO" id="GO:0017004">
    <property type="term" value="P:cytochrome complex assembly"/>
    <property type="evidence" value="ECO:0007669"/>
    <property type="project" value="UniProtKB-KW"/>
</dbReference>
<keyword evidence="3 7" id="KW-0812">Transmembrane</keyword>
<feature type="transmembrane region" description="Helical" evidence="7">
    <location>
        <begin position="455"/>
        <end position="478"/>
    </location>
</feature>
<evidence type="ECO:0000313" key="10">
    <source>
        <dbReference type="Proteomes" id="UP000317648"/>
    </source>
</evidence>
<feature type="transmembrane region" description="Helical" evidence="7">
    <location>
        <begin position="664"/>
        <end position="689"/>
    </location>
</feature>
<feature type="domain" description="Thioredoxin" evidence="8">
    <location>
        <begin position="684"/>
        <end position="813"/>
    </location>
</feature>
<keyword evidence="2" id="KW-1003">Cell membrane</keyword>
<keyword evidence="9" id="KW-0560">Oxidoreductase</keyword>
<dbReference type="SUPFAM" id="SSF52833">
    <property type="entry name" value="Thioredoxin-like"/>
    <property type="match status" value="1"/>
</dbReference>
<proteinExistence type="predicted"/>
<evidence type="ECO:0000256" key="5">
    <source>
        <dbReference type="ARBA" id="ARBA00022989"/>
    </source>
</evidence>
<organism evidence="9 10">
    <name type="scientific">Lignipirellula cremea</name>
    <dbReference type="NCBI Taxonomy" id="2528010"/>
    <lineage>
        <taxon>Bacteria</taxon>
        <taxon>Pseudomonadati</taxon>
        <taxon>Planctomycetota</taxon>
        <taxon>Planctomycetia</taxon>
        <taxon>Pirellulales</taxon>
        <taxon>Pirellulaceae</taxon>
        <taxon>Lignipirellula</taxon>
    </lineage>
</organism>
<keyword evidence="10" id="KW-1185">Reference proteome</keyword>
<dbReference type="PROSITE" id="PS51352">
    <property type="entry name" value="THIOREDOXIN_2"/>
    <property type="match status" value="1"/>
</dbReference>
<evidence type="ECO:0000256" key="7">
    <source>
        <dbReference type="SAM" id="Phobius"/>
    </source>
</evidence>
<keyword evidence="6 7" id="KW-0472">Membrane</keyword>
<dbReference type="GO" id="GO:0047134">
    <property type="term" value="F:protein-disulfide reductase [NAD(P)H] activity"/>
    <property type="evidence" value="ECO:0007669"/>
    <property type="project" value="UniProtKB-EC"/>
</dbReference>
<dbReference type="InterPro" id="IPR013766">
    <property type="entry name" value="Thioredoxin_domain"/>
</dbReference>